<evidence type="ECO:0000256" key="3">
    <source>
        <dbReference type="ARBA" id="ARBA00022898"/>
    </source>
</evidence>
<dbReference type="PANTHER" id="PTHR14084:SF0">
    <property type="entry name" value="KYNURENINASE"/>
    <property type="match status" value="1"/>
</dbReference>
<dbReference type="OrthoDB" id="5978656at2759"/>
<dbReference type="Gene3D" id="3.90.1150.10">
    <property type="entry name" value="Aspartate Aminotransferase, domain 1"/>
    <property type="match status" value="1"/>
</dbReference>
<evidence type="ECO:0000256" key="5">
    <source>
        <dbReference type="PIRNR" id="PIRNR038800"/>
    </source>
</evidence>
<dbReference type="EMBL" id="PQFF01000020">
    <property type="protein sequence ID" value="RHZ88499.1"/>
    <property type="molecule type" value="Genomic_DNA"/>
</dbReference>
<dbReference type="GO" id="GO:0034354">
    <property type="term" value="P:'de novo' NAD+ biosynthetic process from L-tryptophan"/>
    <property type="evidence" value="ECO:0007669"/>
    <property type="project" value="UniProtKB-UniRule"/>
</dbReference>
<comment type="subunit">
    <text evidence="4 5">Homodimer.</text>
</comment>
<dbReference type="PIRSF" id="PIRSF038800">
    <property type="entry name" value="KYNU"/>
    <property type="match status" value="1"/>
</dbReference>
<keyword evidence="3 4" id="KW-0663">Pyridoxal phosphate</keyword>
<comment type="pathway">
    <text evidence="4 5">Amino-acid degradation; L-kynurenine degradation; L-alanine and anthranilate from L-kynurenine: step 1/1.</text>
</comment>
<comment type="caution">
    <text evidence="6">The sequence shown here is derived from an EMBL/GenBank/DDBJ whole genome shotgun (WGS) entry which is preliminary data.</text>
</comment>
<dbReference type="InterPro" id="IPR010111">
    <property type="entry name" value="Kynureninase"/>
</dbReference>
<proteinExistence type="inferred from homology"/>
<dbReference type="STRING" id="1348612.A0A397JJF4"/>
<feature type="binding site" evidence="4">
    <location>
        <position position="162"/>
    </location>
    <ligand>
        <name>pyridoxal 5'-phosphate</name>
        <dbReference type="ChEBI" id="CHEBI:597326"/>
    </ligand>
</feature>
<name>A0A397JJF4_9GLOM</name>
<dbReference type="GO" id="GO:0030429">
    <property type="term" value="F:kynureninase activity"/>
    <property type="evidence" value="ECO:0007669"/>
    <property type="project" value="UniProtKB-UniRule"/>
</dbReference>
<evidence type="ECO:0000256" key="2">
    <source>
        <dbReference type="ARBA" id="ARBA00022801"/>
    </source>
</evidence>
<evidence type="ECO:0000313" key="7">
    <source>
        <dbReference type="Proteomes" id="UP000266861"/>
    </source>
</evidence>
<keyword evidence="4 5" id="KW-0963">Cytoplasm</keyword>
<dbReference type="InterPro" id="IPR015421">
    <property type="entry name" value="PyrdxlP-dep_Trfase_major"/>
</dbReference>
<feature type="modified residue" description="N6-(pyridoxal phosphate)lysine" evidence="4">
    <location>
        <position position="301"/>
    </location>
</feature>
<dbReference type="Pfam" id="PF22580">
    <property type="entry name" value="KYNU_C"/>
    <property type="match status" value="1"/>
</dbReference>
<comment type="function">
    <text evidence="4 5">Catalyzes the cleavage of L-kynurenine (L-Kyn) and L-3-hydroxykynurenine (L-3OHKyn) into anthranilic acid (AA) and 3-hydroxyanthranilic acid (3-OHAA), respectively.</text>
</comment>
<keyword evidence="1 4" id="KW-0662">Pyridine nucleotide biosynthesis</keyword>
<dbReference type="UniPathway" id="UPA00253">
    <property type="reaction ID" value="UER00329"/>
</dbReference>
<comment type="subcellular location">
    <subcellularLocation>
        <location evidence="4 5">Cytoplasm</location>
    </subcellularLocation>
</comment>
<dbReference type="HAMAP" id="MF_01970">
    <property type="entry name" value="Kynureninase"/>
    <property type="match status" value="1"/>
</dbReference>
<comment type="catalytic activity">
    <reaction evidence="5">
        <text>3-hydroxy-L-kynurenine + H2O = 3-hydroxyanthranilate + L-alanine + H(+)</text>
        <dbReference type="Rhea" id="RHEA:25143"/>
        <dbReference type="ChEBI" id="CHEBI:15377"/>
        <dbReference type="ChEBI" id="CHEBI:15378"/>
        <dbReference type="ChEBI" id="CHEBI:36559"/>
        <dbReference type="ChEBI" id="CHEBI:57972"/>
        <dbReference type="ChEBI" id="CHEBI:58125"/>
        <dbReference type="EC" id="3.7.1.3"/>
    </reaction>
</comment>
<dbReference type="GO" id="GO:0030170">
    <property type="term" value="F:pyridoxal phosphate binding"/>
    <property type="evidence" value="ECO:0007669"/>
    <property type="project" value="UniProtKB-UniRule"/>
</dbReference>
<keyword evidence="2 4" id="KW-0378">Hydrolase</keyword>
<evidence type="ECO:0000256" key="4">
    <source>
        <dbReference type="HAMAP-Rule" id="MF_03017"/>
    </source>
</evidence>
<gene>
    <name evidence="4" type="primary">BNA5</name>
    <name evidence="6" type="ORF">Glove_22g197</name>
</gene>
<comment type="cofactor">
    <cofactor evidence="4 5">
        <name>pyridoxal 5'-phosphate</name>
        <dbReference type="ChEBI" id="CHEBI:597326"/>
    </cofactor>
</comment>
<dbReference type="GO" id="GO:0097053">
    <property type="term" value="P:L-kynurenine catabolic process"/>
    <property type="evidence" value="ECO:0007669"/>
    <property type="project" value="UniProtKB-UniRule"/>
</dbReference>
<comment type="catalytic activity">
    <reaction evidence="4 5">
        <text>L-kynurenine + H2O = anthranilate + L-alanine + H(+)</text>
        <dbReference type="Rhea" id="RHEA:16813"/>
        <dbReference type="ChEBI" id="CHEBI:15377"/>
        <dbReference type="ChEBI" id="CHEBI:15378"/>
        <dbReference type="ChEBI" id="CHEBI:16567"/>
        <dbReference type="ChEBI" id="CHEBI:57959"/>
        <dbReference type="ChEBI" id="CHEBI:57972"/>
        <dbReference type="EC" id="3.7.1.3"/>
    </reaction>
</comment>
<feature type="binding site" evidence="4">
    <location>
        <position position="331"/>
    </location>
    <ligand>
        <name>pyridoxal 5'-phosphate</name>
        <dbReference type="ChEBI" id="CHEBI:597326"/>
    </ligand>
</feature>
<keyword evidence="7" id="KW-1185">Reference proteome</keyword>
<dbReference type="GO" id="GO:0005737">
    <property type="term" value="C:cytoplasm"/>
    <property type="evidence" value="ECO:0007669"/>
    <property type="project" value="UniProtKB-SubCell"/>
</dbReference>
<feature type="binding site" evidence="4">
    <location>
        <position position="275"/>
    </location>
    <ligand>
        <name>pyridoxal 5'-phosphate</name>
        <dbReference type="ChEBI" id="CHEBI:597326"/>
    </ligand>
</feature>
<sequence length="495" mass="55671">MWDIISPFFKEIHEDLSDELKYQKLKHEIKDVKELIERLASKAKLDPLSADFSKHLDENDRLKGLREEFNIPKAGDIVTDGVEAISPGENSLYFGGNSLGLMPKRARGLISQELDVWASAGVVGHFQHKFNRPWVSIDDNVVEGIAEIVGAKPIEIAIMNTLTSNLHLLMASFYTPNKSRNKILIESKAFPSDQYAVESQIKFHGFDPATTLIKVNPPPGEFNERLEDILNVIEKEGNKIALVLFSGVHYYSGQFYKIKKITTAAKAKGCVVGFDLSHAAGNVVLKLHKWKVDFATWCTYKYLNSGPGGIAGIFIHEKHANDFNRPRFAGWWGSDRKSRFQMDKPFQPVPGAKGFQVSNPSVLNTVSLLASLEIFDKTSMVQLRSKSILLTGYLEYLLDRQLNSLGYKIITPRDPHQRGCQLSLLIDENKFEQVSKGLMSYGIVVDVRNPDVIRVAPNPMYNTFSEVFRFVKALKIIMSDLGVNFSVSKEKSETK</sequence>
<feature type="binding site" evidence="4">
    <location>
        <position position="246"/>
    </location>
    <ligand>
        <name>pyridoxal 5'-phosphate</name>
        <dbReference type="ChEBI" id="CHEBI:597326"/>
    </ligand>
</feature>
<feature type="binding site" evidence="4">
    <location>
        <position position="300"/>
    </location>
    <ligand>
        <name>pyridoxal 5'-phosphate</name>
        <dbReference type="ChEBI" id="CHEBI:597326"/>
    </ligand>
</feature>
<dbReference type="GO" id="GO:0043420">
    <property type="term" value="P:anthranilate metabolic process"/>
    <property type="evidence" value="ECO:0007669"/>
    <property type="project" value="UniProtKB-UniRule"/>
</dbReference>
<dbReference type="GO" id="GO:0019805">
    <property type="term" value="P:quinolinate biosynthetic process"/>
    <property type="evidence" value="ECO:0007669"/>
    <property type="project" value="UniProtKB-UniRule"/>
</dbReference>
<dbReference type="NCBIfam" id="TIGR01814">
    <property type="entry name" value="kynureninase"/>
    <property type="match status" value="1"/>
</dbReference>
<dbReference type="GO" id="GO:0019441">
    <property type="term" value="P:L-tryptophan catabolic process to kynurenine"/>
    <property type="evidence" value="ECO:0007669"/>
    <property type="project" value="TreeGrafter"/>
</dbReference>
<dbReference type="PANTHER" id="PTHR14084">
    <property type="entry name" value="KYNURENINASE"/>
    <property type="match status" value="1"/>
</dbReference>
<dbReference type="InterPro" id="IPR015422">
    <property type="entry name" value="PyrdxlP-dep_Trfase_small"/>
</dbReference>
<accession>A0A397JJF4</accession>
<evidence type="ECO:0000256" key="1">
    <source>
        <dbReference type="ARBA" id="ARBA00022642"/>
    </source>
</evidence>
<feature type="binding site" evidence="4">
    <location>
        <position position="278"/>
    </location>
    <ligand>
        <name>pyridoxal 5'-phosphate</name>
        <dbReference type="ChEBI" id="CHEBI:597326"/>
    </ligand>
</feature>
<evidence type="ECO:0000313" key="6">
    <source>
        <dbReference type="EMBL" id="RHZ88499.1"/>
    </source>
</evidence>
<comment type="pathway">
    <text evidence="4 5">Cofactor biosynthesis; NAD(+) biosynthesis; quinolinate from L-kynurenine: step 2/3.</text>
</comment>
<protein>
    <recommendedName>
        <fullName evidence="4 5">Kynureninase</fullName>
        <ecNumber evidence="4 5">3.7.1.3</ecNumber>
    </recommendedName>
    <alternativeName>
        <fullName evidence="4">Biosynthesis of nicotinic acid protein 5</fullName>
    </alternativeName>
    <alternativeName>
        <fullName evidence="4">L-kynurenine hydrolase</fullName>
    </alternativeName>
</protein>
<reference evidence="6 7" key="1">
    <citation type="submission" date="2018-08" db="EMBL/GenBank/DDBJ databases">
        <title>Genome and evolution of the arbuscular mycorrhizal fungus Diversispora epigaea (formerly Glomus versiforme) and its bacterial endosymbionts.</title>
        <authorList>
            <person name="Sun X."/>
            <person name="Fei Z."/>
            <person name="Harrison M."/>
        </authorList>
    </citation>
    <scope>NUCLEOTIDE SEQUENCE [LARGE SCALE GENOMIC DNA]</scope>
    <source>
        <strain evidence="6 7">IT104</strain>
    </source>
</reference>
<feature type="binding site" evidence="4">
    <location>
        <position position="163"/>
    </location>
    <ligand>
        <name>pyridoxal 5'-phosphate</name>
        <dbReference type="ChEBI" id="CHEBI:597326"/>
    </ligand>
</feature>
<dbReference type="AlphaFoldDB" id="A0A397JJF4"/>
<dbReference type="Proteomes" id="UP000266861">
    <property type="component" value="Unassembled WGS sequence"/>
</dbReference>
<feature type="binding site" evidence="4">
    <location>
        <begin position="190"/>
        <end position="193"/>
    </location>
    <ligand>
        <name>pyridoxal 5'-phosphate</name>
        <dbReference type="ChEBI" id="CHEBI:597326"/>
    </ligand>
</feature>
<dbReference type="UniPathway" id="UPA00334">
    <property type="reaction ID" value="UER00455"/>
</dbReference>
<dbReference type="Gene3D" id="3.40.640.10">
    <property type="entry name" value="Type I PLP-dependent aspartate aminotransferase-like (Major domain)"/>
    <property type="match status" value="1"/>
</dbReference>
<organism evidence="6 7">
    <name type="scientific">Diversispora epigaea</name>
    <dbReference type="NCBI Taxonomy" id="1348612"/>
    <lineage>
        <taxon>Eukaryota</taxon>
        <taxon>Fungi</taxon>
        <taxon>Fungi incertae sedis</taxon>
        <taxon>Mucoromycota</taxon>
        <taxon>Glomeromycotina</taxon>
        <taxon>Glomeromycetes</taxon>
        <taxon>Diversisporales</taxon>
        <taxon>Diversisporaceae</taxon>
        <taxon>Diversispora</taxon>
    </lineage>
</organism>
<feature type="binding site" evidence="4">
    <location>
        <position position="359"/>
    </location>
    <ligand>
        <name>pyridoxal 5'-phosphate</name>
        <dbReference type="ChEBI" id="CHEBI:597326"/>
    </ligand>
</feature>
<dbReference type="InterPro" id="IPR015424">
    <property type="entry name" value="PyrdxlP-dep_Trfase"/>
</dbReference>
<dbReference type="SUPFAM" id="SSF53383">
    <property type="entry name" value="PLP-dependent transferases"/>
    <property type="match status" value="1"/>
</dbReference>
<dbReference type="EC" id="3.7.1.3" evidence="4 5"/>
<dbReference type="FunFam" id="3.40.640.10:FF:000031">
    <property type="entry name" value="Kynureninase"/>
    <property type="match status" value="1"/>
</dbReference>
<comment type="similarity">
    <text evidence="4 5">Belongs to the kynureninase family.</text>
</comment>